<dbReference type="GO" id="GO:0005524">
    <property type="term" value="F:ATP binding"/>
    <property type="evidence" value="ECO:0007669"/>
    <property type="project" value="UniProtKB-KW"/>
</dbReference>
<dbReference type="NCBIfam" id="NF003792">
    <property type="entry name" value="PRK05380.1"/>
    <property type="match status" value="1"/>
</dbReference>
<dbReference type="SUPFAM" id="SSF52540">
    <property type="entry name" value="P-loop containing nucleoside triphosphate hydrolases"/>
    <property type="match status" value="1"/>
</dbReference>
<dbReference type="InterPro" id="IPR029062">
    <property type="entry name" value="Class_I_gatase-like"/>
</dbReference>
<feature type="domain" description="Glutamine amidotransferase" evidence="11">
    <location>
        <begin position="312"/>
        <end position="545"/>
    </location>
</feature>
<dbReference type="Proteomes" id="UP000027135">
    <property type="component" value="Unassembled WGS sequence"/>
</dbReference>
<dbReference type="OrthoDB" id="1739076at2759"/>
<gene>
    <name evidence="13" type="ORF">L798_04097</name>
</gene>
<comment type="pathway">
    <text evidence="1 10">Pyrimidine metabolism; CTP biosynthesis via de novo pathway; CTP from UDP: step 2/2.</text>
</comment>
<comment type="similarity">
    <text evidence="2 10">Belongs to the CTP synthase family.</text>
</comment>
<dbReference type="GO" id="GO:0003883">
    <property type="term" value="F:CTP synthase activity"/>
    <property type="evidence" value="ECO:0007669"/>
    <property type="project" value="UniProtKB-UniRule"/>
</dbReference>
<reference evidence="13 14" key="1">
    <citation type="journal article" date="2014" name="Nat. Commun.">
        <title>Molecular traces of alternative social organization in a termite genome.</title>
        <authorList>
            <person name="Terrapon N."/>
            <person name="Li C."/>
            <person name="Robertson H.M."/>
            <person name="Ji L."/>
            <person name="Meng X."/>
            <person name="Booth W."/>
            <person name="Chen Z."/>
            <person name="Childers C.P."/>
            <person name="Glastad K.M."/>
            <person name="Gokhale K."/>
            <person name="Gowin J."/>
            <person name="Gronenberg W."/>
            <person name="Hermansen R.A."/>
            <person name="Hu H."/>
            <person name="Hunt B.G."/>
            <person name="Huylmans A.K."/>
            <person name="Khalil S.M."/>
            <person name="Mitchell R.D."/>
            <person name="Munoz-Torres M.C."/>
            <person name="Mustard J.A."/>
            <person name="Pan H."/>
            <person name="Reese J.T."/>
            <person name="Scharf M.E."/>
            <person name="Sun F."/>
            <person name="Vogel H."/>
            <person name="Xiao J."/>
            <person name="Yang W."/>
            <person name="Yang Z."/>
            <person name="Yang Z."/>
            <person name="Zhou J."/>
            <person name="Zhu J."/>
            <person name="Brent C.S."/>
            <person name="Elsik C.G."/>
            <person name="Goodisman M.A."/>
            <person name="Liberles D.A."/>
            <person name="Roe R.M."/>
            <person name="Vargo E.L."/>
            <person name="Vilcinskas A."/>
            <person name="Wang J."/>
            <person name="Bornberg-Bauer E."/>
            <person name="Korb J."/>
            <person name="Zhang G."/>
            <person name="Liebig J."/>
        </authorList>
    </citation>
    <scope>NUCLEOTIDE SEQUENCE [LARGE SCALE GENOMIC DNA]</scope>
    <source>
        <tissue evidence="13">Whole organism</tissue>
    </source>
</reference>
<evidence type="ECO:0000259" key="12">
    <source>
        <dbReference type="Pfam" id="PF06418"/>
    </source>
</evidence>
<evidence type="ECO:0000256" key="9">
    <source>
        <dbReference type="ARBA" id="ARBA00047781"/>
    </source>
</evidence>
<dbReference type="PANTHER" id="PTHR11550">
    <property type="entry name" value="CTP SYNTHASE"/>
    <property type="match status" value="1"/>
</dbReference>
<dbReference type="InterPro" id="IPR027417">
    <property type="entry name" value="P-loop_NTPase"/>
</dbReference>
<dbReference type="InterPro" id="IPR017926">
    <property type="entry name" value="GATASE"/>
</dbReference>
<evidence type="ECO:0000313" key="14">
    <source>
        <dbReference type="Proteomes" id="UP000027135"/>
    </source>
</evidence>
<dbReference type="GO" id="GO:0019856">
    <property type="term" value="P:pyrimidine nucleobase biosynthetic process"/>
    <property type="evidence" value="ECO:0007669"/>
    <property type="project" value="TreeGrafter"/>
</dbReference>
<evidence type="ECO:0000259" key="11">
    <source>
        <dbReference type="Pfam" id="PF00117"/>
    </source>
</evidence>
<dbReference type="UniPathway" id="UPA00159">
    <property type="reaction ID" value="UER00277"/>
</dbReference>
<dbReference type="GO" id="GO:0005737">
    <property type="term" value="C:cytoplasm"/>
    <property type="evidence" value="ECO:0007669"/>
    <property type="project" value="TreeGrafter"/>
</dbReference>
<dbReference type="GO" id="GO:0044210">
    <property type="term" value="P:'de novo' CTP biosynthetic process"/>
    <property type="evidence" value="ECO:0007669"/>
    <property type="project" value="UniProtKB-UniRule"/>
</dbReference>
<comment type="catalytic activity">
    <reaction evidence="9 10">
        <text>UTP + L-glutamine + ATP + H2O = CTP + L-glutamate + ADP + phosphate + 2 H(+)</text>
        <dbReference type="Rhea" id="RHEA:26426"/>
        <dbReference type="ChEBI" id="CHEBI:15377"/>
        <dbReference type="ChEBI" id="CHEBI:15378"/>
        <dbReference type="ChEBI" id="CHEBI:29985"/>
        <dbReference type="ChEBI" id="CHEBI:30616"/>
        <dbReference type="ChEBI" id="CHEBI:37563"/>
        <dbReference type="ChEBI" id="CHEBI:43474"/>
        <dbReference type="ChEBI" id="CHEBI:46398"/>
        <dbReference type="ChEBI" id="CHEBI:58359"/>
        <dbReference type="ChEBI" id="CHEBI:456216"/>
        <dbReference type="EC" id="6.3.4.2"/>
    </reaction>
</comment>
<evidence type="ECO:0000256" key="7">
    <source>
        <dbReference type="ARBA" id="ARBA00022975"/>
    </source>
</evidence>
<evidence type="ECO:0000256" key="5">
    <source>
        <dbReference type="ARBA" id="ARBA00022840"/>
    </source>
</evidence>
<accession>A0A067RBR0</accession>
<dbReference type="FunFam" id="3.40.50.880:FF:000005">
    <property type="entry name" value="CTP synthase"/>
    <property type="match status" value="1"/>
</dbReference>
<dbReference type="NCBIfam" id="TIGR00337">
    <property type="entry name" value="PyrG"/>
    <property type="match status" value="1"/>
</dbReference>
<dbReference type="FunCoup" id="A0A067RBR0">
    <property type="interactions" value="923"/>
</dbReference>
<protein>
    <recommendedName>
        <fullName evidence="10">CTP synthase</fullName>
        <ecNumber evidence="10">6.3.4.2</ecNumber>
    </recommendedName>
    <alternativeName>
        <fullName evidence="10">UTP--ammonia ligase</fullName>
    </alternativeName>
</protein>
<dbReference type="InterPro" id="IPR033828">
    <property type="entry name" value="GATase1_CTP_Synthase"/>
</dbReference>
<evidence type="ECO:0000256" key="2">
    <source>
        <dbReference type="ARBA" id="ARBA00007533"/>
    </source>
</evidence>
<dbReference type="PANTHER" id="PTHR11550:SF0">
    <property type="entry name" value="CTP SYNTHASE-RELATED"/>
    <property type="match status" value="1"/>
</dbReference>
<evidence type="ECO:0000313" key="13">
    <source>
        <dbReference type="EMBL" id="KDR21167.1"/>
    </source>
</evidence>
<dbReference type="CDD" id="cd01746">
    <property type="entry name" value="GATase1_CTP_Synthase"/>
    <property type="match status" value="1"/>
</dbReference>
<dbReference type="Gene3D" id="3.40.50.880">
    <property type="match status" value="1"/>
</dbReference>
<evidence type="ECO:0000256" key="8">
    <source>
        <dbReference type="ARBA" id="ARBA00037348"/>
    </source>
</evidence>
<dbReference type="OMA" id="EFNNAYR"/>
<dbReference type="CDD" id="cd03113">
    <property type="entry name" value="CTPS_N"/>
    <property type="match status" value="1"/>
</dbReference>
<comment type="function">
    <text evidence="8">Catalyzes the ATP-dependent amination of UTP to CTP with either L-glutamine or ammonia as the source of nitrogen. Constitutes the rate-limiting enzyme in the synthesis of cytosine nucleotides.</text>
</comment>
<dbReference type="InterPro" id="IPR017456">
    <property type="entry name" value="CTP_synthase_N"/>
</dbReference>
<dbReference type="Pfam" id="PF00117">
    <property type="entry name" value="GATase"/>
    <property type="match status" value="1"/>
</dbReference>
<dbReference type="SUPFAM" id="SSF52317">
    <property type="entry name" value="Class I glutamine amidotransferase-like"/>
    <property type="match status" value="1"/>
</dbReference>
<dbReference type="InParanoid" id="A0A067RBR0"/>
<evidence type="ECO:0000256" key="10">
    <source>
        <dbReference type="RuleBase" id="RU810713"/>
    </source>
</evidence>
<dbReference type="GO" id="GO:0097268">
    <property type="term" value="C:cytoophidium"/>
    <property type="evidence" value="ECO:0007669"/>
    <property type="project" value="TreeGrafter"/>
</dbReference>
<proteinExistence type="inferred from homology"/>
<evidence type="ECO:0000256" key="1">
    <source>
        <dbReference type="ARBA" id="ARBA00005171"/>
    </source>
</evidence>
<evidence type="ECO:0000256" key="4">
    <source>
        <dbReference type="ARBA" id="ARBA00022741"/>
    </source>
</evidence>
<dbReference type="FunFam" id="3.40.50.300:FF:000207">
    <property type="entry name" value="CTP synthase"/>
    <property type="match status" value="1"/>
</dbReference>
<keyword evidence="7 10" id="KW-0665">Pyrimidine biosynthesis</keyword>
<keyword evidence="4 10" id="KW-0547">Nucleotide-binding</keyword>
<organism evidence="13 14">
    <name type="scientific">Zootermopsis nevadensis</name>
    <name type="common">Dampwood termite</name>
    <dbReference type="NCBI Taxonomy" id="136037"/>
    <lineage>
        <taxon>Eukaryota</taxon>
        <taxon>Metazoa</taxon>
        <taxon>Ecdysozoa</taxon>
        <taxon>Arthropoda</taxon>
        <taxon>Hexapoda</taxon>
        <taxon>Insecta</taxon>
        <taxon>Pterygota</taxon>
        <taxon>Neoptera</taxon>
        <taxon>Polyneoptera</taxon>
        <taxon>Dictyoptera</taxon>
        <taxon>Blattodea</taxon>
        <taxon>Blattoidea</taxon>
        <taxon>Termitoidae</taxon>
        <taxon>Termopsidae</taxon>
        <taxon>Zootermopsis</taxon>
    </lineage>
</organism>
<evidence type="ECO:0000256" key="3">
    <source>
        <dbReference type="ARBA" id="ARBA00022598"/>
    </source>
</evidence>
<feature type="domain" description="CTP synthase N-terminal" evidence="12">
    <location>
        <begin position="2"/>
        <end position="272"/>
    </location>
</feature>
<evidence type="ECO:0000256" key="6">
    <source>
        <dbReference type="ARBA" id="ARBA00022962"/>
    </source>
</evidence>
<dbReference type="Gene3D" id="3.40.50.300">
    <property type="entry name" value="P-loop containing nucleotide triphosphate hydrolases"/>
    <property type="match status" value="1"/>
</dbReference>
<dbReference type="STRING" id="136037.A0A067RBR0"/>
<dbReference type="InterPro" id="IPR004468">
    <property type="entry name" value="CTP_synthase"/>
</dbReference>
<sequence>MKYILVTGGVISGVGKGVIASSFGTILKCSNIHVTSIKIDPYINIDAGTFSPYEHGEVYVLDDGGEVDLDLGNYERFLDITLHRDNNITTGKIYQHVISKERRGDFLGKTVQVVPHITDAIQEWVERVANQPVTEDGTKPQVCIVELGGTIGDIEGMPFVEAFRQFQFRVKKENFICAHVSMIPQPRTTGEPKTKPTQASVRELRGLGLSPDLIVCRSENPIGQAVKDKISNFCHVAPEQVLCIHDLSSIYRVPILMESQGILEFFNDRLQLNIPMPPPRKFMHKWKDLAERADTLCKDVTVALVGKYTKLEDAYASVTKALQHAAVAAGFRLKIKYIEAANLEEATRRSNPVPYHEAWQELCKSDGVIVPGGFGKRGMEGKMEACKWCRETKKPFIGICLGLQAAVIEFSRNVLNLADANTTEIDPDTESAVVIDMPEYNPGIMGSTMRLGKRTTVFAHDNSILRQLYGNKDRIEERHRHRYEVNPKYVSQLEAAGMKFVGRDEDNIRMEIVELDDHPYFVAMQYHPEYLSRPLKPSPPFLGLILASVGKLHSYLARGCRLTPRLLSDDDSDDEIPRTMFKDNFVISKDMLIEERSKSTISLPELV</sequence>
<keyword evidence="5 10" id="KW-0067">ATP-binding</keyword>
<dbReference type="EC" id="6.3.4.2" evidence="10"/>
<dbReference type="Pfam" id="PF06418">
    <property type="entry name" value="CTP_synth_N"/>
    <property type="match status" value="1"/>
</dbReference>
<dbReference type="eggNOG" id="KOG2387">
    <property type="taxonomic scope" value="Eukaryota"/>
</dbReference>
<keyword evidence="3 10" id="KW-0436">Ligase</keyword>
<keyword evidence="14" id="KW-1185">Reference proteome</keyword>
<dbReference type="GO" id="GO:0042802">
    <property type="term" value="F:identical protein binding"/>
    <property type="evidence" value="ECO:0007669"/>
    <property type="project" value="TreeGrafter"/>
</dbReference>
<name>A0A067RBR0_ZOONE</name>
<dbReference type="AlphaFoldDB" id="A0A067RBR0"/>
<keyword evidence="6 10" id="KW-0315">Glutamine amidotransferase</keyword>
<dbReference type="PROSITE" id="PS51273">
    <property type="entry name" value="GATASE_TYPE_1"/>
    <property type="match status" value="1"/>
</dbReference>
<dbReference type="EMBL" id="KK852570">
    <property type="protein sequence ID" value="KDR21167.1"/>
    <property type="molecule type" value="Genomic_DNA"/>
</dbReference>